<dbReference type="EC" id="2.7.13.3" evidence="2"/>
<evidence type="ECO:0000256" key="6">
    <source>
        <dbReference type="PROSITE-ProRule" id="PRU00169"/>
    </source>
</evidence>
<keyword evidence="11" id="KW-1185">Reference proteome</keyword>
<evidence type="ECO:0000259" key="9">
    <source>
        <dbReference type="PROSITE" id="PS50110"/>
    </source>
</evidence>
<comment type="catalytic activity">
    <reaction evidence="1">
        <text>ATP + protein L-histidine = ADP + protein N-phospho-L-histidine.</text>
        <dbReference type="EC" id="2.7.13.3"/>
    </reaction>
</comment>
<dbReference type="InterPro" id="IPR005467">
    <property type="entry name" value="His_kinase_dom"/>
</dbReference>
<dbReference type="SUPFAM" id="SSF55874">
    <property type="entry name" value="ATPase domain of HSP90 chaperone/DNA topoisomerase II/histidine kinase"/>
    <property type="match status" value="1"/>
</dbReference>
<dbReference type="Gene3D" id="1.10.287.130">
    <property type="match status" value="1"/>
</dbReference>
<dbReference type="RefSeq" id="WP_260407131.1">
    <property type="nucleotide sequence ID" value="NZ_JACHLL010000003.1"/>
</dbReference>
<name>A0A7X0BS27_9PSED</name>
<dbReference type="Pfam" id="PF00512">
    <property type="entry name" value="HisKA"/>
    <property type="match status" value="1"/>
</dbReference>
<dbReference type="PANTHER" id="PTHR43047:SF9">
    <property type="entry name" value="HISTIDINE KINASE"/>
    <property type="match status" value="1"/>
</dbReference>
<dbReference type="PRINTS" id="PR00344">
    <property type="entry name" value="BCTRLSENSOR"/>
</dbReference>
<feature type="domain" description="Response regulatory" evidence="9">
    <location>
        <begin position="481"/>
        <end position="596"/>
    </location>
</feature>
<feature type="transmembrane region" description="Helical" evidence="7">
    <location>
        <begin position="90"/>
        <end position="107"/>
    </location>
</feature>
<dbReference type="Pfam" id="PF02518">
    <property type="entry name" value="HATPase_c"/>
    <property type="match status" value="1"/>
</dbReference>
<dbReference type="InterPro" id="IPR036890">
    <property type="entry name" value="HATPase_C_sf"/>
</dbReference>
<feature type="transmembrane region" description="Helical" evidence="7">
    <location>
        <begin position="171"/>
        <end position="188"/>
    </location>
</feature>
<dbReference type="GO" id="GO:0000155">
    <property type="term" value="F:phosphorelay sensor kinase activity"/>
    <property type="evidence" value="ECO:0007669"/>
    <property type="project" value="InterPro"/>
</dbReference>
<sequence>MNRASDRQRRRLAADFASPEAFEAALLAQQRRGYRRLRFAEPLEAAYQDHAAAVMRRRLPLIISAGVLMQSAYALLDLWLMPAALAKEMLALRGVALLVTLLCYLYCRRPEAPASRALACYGLAYAVNGLCVALLIVPGARHGVDMPYEGLFLLLLFGYGVLGLSLRVASAASWLFSAVLVALGYWLRQPFGELLNQLLFLGCANLIGGVGSYIQERGQRSAWLNARLLEQARQRAEAQTLSRGRLLAAVSHDLRQPLHAMALYAEQLGEGRVVEPSRVQDIGQRLSLSVGQLGGMLQTLLDYSRLSVPGGLSVRRSHFDLLPLLQRLLDEAAVQARSQDCLLELQASACWVYSDALLVERIVRNLLSNALQHAGARHVRLQCRQQGEQCWLSVSDDGRGLSEDEQQRVFEEFQQLHNPGRQSEQGLGLGLAIVRQLSRLLEMPLTLQASPGLGCTFSLQIPLGEAQAPLATEQLVAAAGQVLLVEDDAASRQALRELLQGWGWQVSEADGPQQAQEQLRLMCPDVLLSDYRLAAEIDGLRLLEHLREQAGSMLPAILLTADLGPELAERCARQHVRLLGKPLLPLRLRQALTASRAVVRP</sequence>
<dbReference type="SUPFAM" id="SSF47384">
    <property type="entry name" value="Homodimeric domain of signal transducing histidine kinase"/>
    <property type="match status" value="1"/>
</dbReference>
<gene>
    <name evidence="10" type="ORF">HNP49_002012</name>
</gene>
<evidence type="ECO:0000256" key="7">
    <source>
        <dbReference type="SAM" id="Phobius"/>
    </source>
</evidence>
<keyword evidence="5 10" id="KW-0418">Kinase</keyword>
<dbReference type="SUPFAM" id="SSF52172">
    <property type="entry name" value="CheY-like"/>
    <property type="match status" value="1"/>
</dbReference>
<feature type="modified residue" description="4-aspartylphosphate" evidence="6">
    <location>
        <position position="530"/>
    </location>
</feature>
<dbReference type="InterPro" id="IPR003594">
    <property type="entry name" value="HATPase_dom"/>
</dbReference>
<evidence type="ECO:0000256" key="2">
    <source>
        <dbReference type="ARBA" id="ARBA00012438"/>
    </source>
</evidence>
<dbReference type="CDD" id="cd00156">
    <property type="entry name" value="REC"/>
    <property type="match status" value="1"/>
</dbReference>
<dbReference type="CDD" id="cd00082">
    <property type="entry name" value="HisKA"/>
    <property type="match status" value="1"/>
</dbReference>
<proteinExistence type="predicted"/>
<feature type="transmembrane region" description="Helical" evidence="7">
    <location>
        <begin position="61"/>
        <end position="84"/>
    </location>
</feature>
<dbReference type="InterPro" id="IPR011006">
    <property type="entry name" value="CheY-like_superfamily"/>
</dbReference>
<dbReference type="SMART" id="SM00388">
    <property type="entry name" value="HisKA"/>
    <property type="match status" value="1"/>
</dbReference>
<dbReference type="GO" id="GO:0005886">
    <property type="term" value="C:plasma membrane"/>
    <property type="evidence" value="ECO:0007669"/>
    <property type="project" value="TreeGrafter"/>
</dbReference>
<dbReference type="EMBL" id="JACHLL010000003">
    <property type="protein sequence ID" value="MBB6341844.1"/>
    <property type="molecule type" value="Genomic_DNA"/>
</dbReference>
<dbReference type="SMART" id="SM00387">
    <property type="entry name" value="HATPase_c"/>
    <property type="match status" value="1"/>
</dbReference>
<evidence type="ECO:0000256" key="3">
    <source>
        <dbReference type="ARBA" id="ARBA00022553"/>
    </source>
</evidence>
<evidence type="ECO:0000259" key="8">
    <source>
        <dbReference type="PROSITE" id="PS50109"/>
    </source>
</evidence>
<keyword evidence="7" id="KW-1133">Transmembrane helix</keyword>
<dbReference type="AlphaFoldDB" id="A0A7X0BS27"/>
<dbReference type="PROSITE" id="PS50110">
    <property type="entry name" value="RESPONSE_REGULATORY"/>
    <property type="match status" value="1"/>
</dbReference>
<feature type="transmembrane region" description="Helical" evidence="7">
    <location>
        <begin position="119"/>
        <end position="140"/>
    </location>
</feature>
<dbReference type="Proteomes" id="UP000557193">
    <property type="component" value="Unassembled WGS sequence"/>
</dbReference>
<dbReference type="InterPro" id="IPR003661">
    <property type="entry name" value="HisK_dim/P_dom"/>
</dbReference>
<keyword evidence="7" id="KW-0472">Membrane</keyword>
<reference evidence="10 11" key="1">
    <citation type="submission" date="2020-08" db="EMBL/GenBank/DDBJ databases">
        <title>Functional genomics of gut bacteria from endangered species of beetles.</title>
        <authorList>
            <person name="Carlos-Shanley C."/>
        </authorList>
    </citation>
    <scope>NUCLEOTIDE SEQUENCE [LARGE SCALE GENOMIC DNA]</scope>
    <source>
        <strain evidence="10 11">S00202</strain>
    </source>
</reference>
<keyword evidence="7" id="KW-0812">Transmembrane</keyword>
<feature type="domain" description="Histidine kinase" evidence="8">
    <location>
        <begin position="249"/>
        <end position="465"/>
    </location>
</feature>
<dbReference type="PANTHER" id="PTHR43047">
    <property type="entry name" value="TWO-COMPONENT HISTIDINE PROTEIN KINASE"/>
    <property type="match status" value="1"/>
</dbReference>
<organism evidence="10 11">
    <name type="scientific">Pseudomonas fluvialis</name>
    <dbReference type="NCBI Taxonomy" id="1793966"/>
    <lineage>
        <taxon>Bacteria</taxon>
        <taxon>Pseudomonadati</taxon>
        <taxon>Pseudomonadota</taxon>
        <taxon>Gammaproteobacteria</taxon>
        <taxon>Pseudomonadales</taxon>
        <taxon>Pseudomonadaceae</taxon>
        <taxon>Pseudomonas</taxon>
    </lineage>
</organism>
<dbReference type="SMART" id="SM00448">
    <property type="entry name" value="REC"/>
    <property type="match status" value="1"/>
</dbReference>
<dbReference type="Gene3D" id="3.30.565.10">
    <property type="entry name" value="Histidine kinase-like ATPase, C-terminal domain"/>
    <property type="match status" value="1"/>
</dbReference>
<dbReference type="InterPro" id="IPR001789">
    <property type="entry name" value="Sig_transdc_resp-reg_receiver"/>
</dbReference>
<evidence type="ECO:0000313" key="10">
    <source>
        <dbReference type="EMBL" id="MBB6341844.1"/>
    </source>
</evidence>
<evidence type="ECO:0000256" key="5">
    <source>
        <dbReference type="ARBA" id="ARBA00022777"/>
    </source>
</evidence>
<accession>A0A7X0BS27</accession>
<comment type="caution">
    <text evidence="10">The sequence shown here is derived from an EMBL/GenBank/DDBJ whole genome shotgun (WGS) entry which is preliminary data.</text>
</comment>
<dbReference type="InterPro" id="IPR036097">
    <property type="entry name" value="HisK_dim/P_sf"/>
</dbReference>
<protein>
    <recommendedName>
        <fullName evidence="2">histidine kinase</fullName>
        <ecNumber evidence="2">2.7.13.3</ecNumber>
    </recommendedName>
</protein>
<feature type="transmembrane region" description="Helical" evidence="7">
    <location>
        <begin position="146"/>
        <end position="164"/>
    </location>
</feature>
<dbReference type="Pfam" id="PF00072">
    <property type="entry name" value="Response_reg"/>
    <property type="match status" value="1"/>
</dbReference>
<dbReference type="CDD" id="cd00075">
    <property type="entry name" value="HATPase"/>
    <property type="match status" value="1"/>
</dbReference>
<evidence type="ECO:0000256" key="1">
    <source>
        <dbReference type="ARBA" id="ARBA00000085"/>
    </source>
</evidence>
<dbReference type="InterPro" id="IPR004358">
    <property type="entry name" value="Sig_transdc_His_kin-like_C"/>
</dbReference>
<dbReference type="GO" id="GO:0009927">
    <property type="term" value="F:histidine phosphotransfer kinase activity"/>
    <property type="evidence" value="ECO:0007669"/>
    <property type="project" value="TreeGrafter"/>
</dbReference>
<keyword evidence="3 6" id="KW-0597">Phosphoprotein</keyword>
<dbReference type="PROSITE" id="PS50109">
    <property type="entry name" value="HIS_KIN"/>
    <property type="match status" value="1"/>
</dbReference>
<keyword evidence="4" id="KW-0808">Transferase</keyword>
<evidence type="ECO:0000256" key="4">
    <source>
        <dbReference type="ARBA" id="ARBA00022679"/>
    </source>
</evidence>
<evidence type="ECO:0000313" key="11">
    <source>
        <dbReference type="Proteomes" id="UP000557193"/>
    </source>
</evidence>
<dbReference type="Gene3D" id="3.40.50.2300">
    <property type="match status" value="1"/>
</dbReference>